<dbReference type="InterPro" id="IPR035959">
    <property type="entry name" value="RutC-like_sf"/>
</dbReference>
<dbReference type="Proteomes" id="UP000287144">
    <property type="component" value="Unassembled WGS sequence"/>
</dbReference>
<dbReference type="STRING" id="1325735.A0A428SS40"/>
<dbReference type="SUPFAM" id="SSF55298">
    <property type="entry name" value="YjgF-like"/>
    <property type="match status" value="1"/>
</dbReference>
<evidence type="ECO:0000313" key="3">
    <source>
        <dbReference type="Proteomes" id="UP000287144"/>
    </source>
</evidence>
<name>A0A428SS40_9HYPO</name>
<dbReference type="PANTHER" id="PTHR11803:SF58">
    <property type="entry name" value="PROTEIN HMF1-RELATED"/>
    <property type="match status" value="1"/>
</dbReference>
<proteinExistence type="inferred from homology"/>
<dbReference type="PANTHER" id="PTHR11803">
    <property type="entry name" value="2-IMINOBUTANOATE/2-IMINOPROPANOATE DEAMINASE RIDA"/>
    <property type="match status" value="1"/>
</dbReference>
<evidence type="ECO:0008006" key="4">
    <source>
        <dbReference type="Google" id="ProtNLM"/>
    </source>
</evidence>
<dbReference type="GO" id="GO:0005739">
    <property type="term" value="C:mitochondrion"/>
    <property type="evidence" value="ECO:0007669"/>
    <property type="project" value="TreeGrafter"/>
</dbReference>
<evidence type="ECO:0000256" key="1">
    <source>
        <dbReference type="ARBA" id="ARBA00010552"/>
    </source>
</evidence>
<sequence>MPLRDIIQPVFSPEAVHPIGPYSQAIKANGFVFLSGQLPADPQGKLTEGTAAEKAHKMCQNAKTVLEAAGSSLDKVVKVTIYFSQHG</sequence>
<accession>A0A428SS40</accession>
<comment type="caution">
    <text evidence="2">The sequence shown here is derived from an EMBL/GenBank/DDBJ whole genome shotgun (WGS) entry which is preliminary data.</text>
</comment>
<dbReference type="AlphaFoldDB" id="A0A428SS40"/>
<reference evidence="2 3" key="1">
    <citation type="submission" date="2017-06" db="EMBL/GenBank/DDBJ databases">
        <title>Comparative genomic analysis of Ambrosia Fusariam Clade fungi.</title>
        <authorList>
            <person name="Stajich J.E."/>
            <person name="Carrillo J."/>
            <person name="Kijimoto T."/>
            <person name="Eskalen A."/>
            <person name="O'Donnell K."/>
            <person name="Kasson M."/>
        </authorList>
    </citation>
    <scope>NUCLEOTIDE SEQUENCE [LARGE SCALE GENOMIC DNA]</scope>
    <source>
        <strain evidence="2 3">NRRL62579</strain>
    </source>
</reference>
<evidence type="ECO:0000313" key="2">
    <source>
        <dbReference type="EMBL" id="RSL92587.1"/>
    </source>
</evidence>
<dbReference type="Pfam" id="PF01042">
    <property type="entry name" value="Ribonuc_L-PSP"/>
    <property type="match status" value="1"/>
</dbReference>
<protein>
    <recommendedName>
        <fullName evidence="4">RidA family protein</fullName>
    </recommendedName>
</protein>
<dbReference type="InterPro" id="IPR006175">
    <property type="entry name" value="YjgF/YER057c/UK114"/>
</dbReference>
<dbReference type="GO" id="GO:0019239">
    <property type="term" value="F:deaminase activity"/>
    <property type="evidence" value="ECO:0007669"/>
    <property type="project" value="TreeGrafter"/>
</dbReference>
<keyword evidence="3" id="KW-1185">Reference proteome</keyword>
<dbReference type="CDD" id="cd00448">
    <property type="entry name" value="YjgF_YER057c_UK114_family"/>
    <property type="match status" value="1"/>
</dbReference>
<comment type="similarity">
    <text evidence="1">Belongs to the RutC family.</text>
</comment>
<dbReference type="Gene3D" id="3.30.1330.40">
    <property type="entry name" value="RutC-like"/>
    <property type="match status" value="1"/>
</dbReference>
<organism evidence="2 3">
    <name type="scientific">Fusarium oligoseptatum</name>
    <dbReference type="NCBI Taxonomy" id="2604345"/>
    <lineage>
        <taxon>Eukaryota</taxon>
        <taxon>Fungi</taxon>
        <taxon>Dikarya</taxon>
        <taxon>Ascomycota</taxon>
        <taxon>Pezizomycotina</taxon>
        <taxon>Sordariomycetes</taxon>
        <taxon>Hypocreomycetidae</taxon>
        <taxon>Hypocreales</taxon>
        <taxon>Nectriaceae</taxon>
        <taxon>Fusarium</taxon>
        <taxon>Fusarium solani species complex</taxon>
    </lineage>
</organism>
<gene>
    <name evidence="2" type="ORF">CEP52_013739</name>
</gene>
<dbReference type="GO" id="GO:0005829">
    <property type="term" value="C:cytosol"/>
    <property type="evidence" value="ECO:0007669"/>
    <property type="project" value="TreeGrafter"/>
</dbReference>
<dbReference type="EMBL" id="NKCK01000200">
    <property type="protein sequence ID" value="RSL92587.1"/>
    <property type="molecule type" value="Genomic_DNA"/>
</dbReference>